<reference evidence="1" key="1">
    <citation type="submission" date="2022-06" db="EMBL/GenBank/DDBJ databases">
        <title>Phylogenomic reconstructions and comparative analyses of Kickxellomycotina fungi.</title>
        <authorList>
            <person name="Reynolds N.K."/>
            <person name="Stajich J.E."/>
            <person name="Barry K."/>
            <person name="Grigoriev I.V."/>
            <person name="Crous P."/>
            <person name="Smith M.E."/>
        </authorList>
    </citation>
    <scope>NUCLEOTIDE SEQUENCE</scope>
    <source>
        <strain evidence="1">RSA 2271</strain>
    </source>
</reference>
<evidence type="ECO:0000313" key="1">
    <source>
        <dbReference type="EMBL" id="KAJ1679056.1"/>
    </source>
</evidence>
<protein>
    <submittedName>
        <fullName evidence="1">Uncharacterized protein</fullName>
    </submittedName>
</protein>
<sequence>MYSSFNKMSDFETVFNYANKFKYVLWHDKGQGIMVVTEEGHAMVKAYVKSRSANKSGAQPAPGSRTAR</sequence>
<accession>A0ACC1HRZ0</accession>
<comment type="caution">
    <text evidence="1">The sequence shown here is derived from an EMBL/GenBank/DDBJ whole genome shotgun (WGS) entry which is preliminary data.</text>
</comment>
<gene>
    <name evidence="1" type="ORF">EV182_002817</name>
</gene>
<keyword evidence="2" id="KW-1185">Reference proteome</keyword>
<dbReference type="EMBL" id="JAMZIH010000636">
    <property type="protein sequence ID" value="KAJ1679056.1"/>
    <property type="molecule type" value="Genomic_DNA"/>
</dbReference>
<proteinExistence type="predicted"/>
<evidence type="ECO:0000313" key="2">
    <source>
        <dbReference type="Proteomes" id="UP001145114"/>
    </source>
</evidence>
<organism evidence="1 2">
    <name type="scientific">Spiromyces aspiralis</name>
    <dbReference type="NCBI Taxonomy" id="68401"/>
    <lineage>
        <taxon>Eukaryota</taxon>
        <taxon>Fungi</taxon>
        <taxon>Fungi incertae sedis</taxon>
        <taxon>Zoopagomycota</taxon>
        <taxon>Kickxellomycotina</taxon>
        <taxon>Kickxellomycetes</taxon>
        <taxon>Kickxellales</taxon>
        <taxon>Kickxellaceae</taxon>
        <taxon>Spiromyces</taxon>
    </lineage>
</organism>
<name>A0ACC1HRZ0_9FUNG</name>
<dbReference type="Proteomes" id="UP001145114">
    <property type="component" value="Unassembled WGS sequence"/>
</dbReference>